<dbReference type="Gene3D" id="2.10.10.20">
    <property type="entry name" value="Carbohydrate-binding module superfamily 5/12"/>
    <property type="match status" value="1"/>
</dbReference>
<gene>
    <name evidence="7" type="ORF">OIK44_16690</name>
</gene>
<dbReference type="InterPro" id="IPR041029">
    <property type="entry name" value="GbpA_2"/>
</dbReference>
<dbReference type="Pfam" id="PF03067">
    <property type="entry name" value="LPMO_10"/>
    <property type="match status" value="1"/>
</dbReference>
<evidence type="ECO:0000256" key="1">
    <source>
        <dbReference type="ARBA" id="ARBA00022525"/>
    </source>
</evidence>
<dbReference type="InterPro" id="IPR014756">
    <property type="entry name" value="Ig_E-set"/>
</dbReference>
<keyword evidence="7" id="KW-0560">Oxidoreductase</keyword>
<dbReference type="InterPro" id="IPR004302">
    <property type="entry name" value="Cellulose/chitin-bd_N"/>
</dbReference>
<dbReference type="Pfam" id="PF18416">
    <property type="entry name" value="GbpA_2"/>
    <property type="match status" value="1"/>
</dbReference>
<dbReference type="RefSeq" id="WP_273672269.1">
    <property type="nucleotide sequence ID" value="NZ_JAQQXR010000006.1"/>
</dbReference>
<feature type="signal peptide" evidence="5">
    <location>
        <begin position="1"/>
        <end position="21"/>
    </location>
</feature>
<keyword evidence="2" id="KW-0147">Chitin-binding</keyword>
<dbReference type="CDD" id="cd12214">
    <property type="entry name" value="ChiA1_BD"/>
    <property type="match status" value="1"/>
</dbReference>
<evidence type="ECO:0000256" key="2">
    <source>
        <dbReference type="ARBA" id="ARBA00022669"/>
    </source>
</evidence>
<proteinExistence type="predicted"/>
<dbReference type="CDD" id="cd21177">
    <property type="entry name" value="LPMO_AA10"/>
    <property type="match status" value="1"/>
</dbReference>
<feature type="chain" id="PRO_5047373134" evidence="5">
    <location>
        <begin position="22"/>
        <end position="376"/>
    </location>
</feature>
<dbReference type="PANTHER" id="PTHR34823">
    <property type="entry name" value="GLCNAC-BINDING PROTEIN A"/>
    <property type="match status" value="1"/>
</dbReference>
<keyword evidence="8" id="KW-1185">Reference proteome</keyword>
<feature type="domain" description="Chitin-binding type-3" evidence="6">
    <location>
        <begin position="328"/>
        <end position="376"/>
    </location>
</feature>
<dbReference type="Gene3D" id="2.70.50.50">
    <property type="entry name" value="chitin-binding protein cbp21"/>
    <property type="match status" value="1"/>
</dbReference>
<accession>A0ABT5K553</accession>
<keyword evidence="7" id="KW-0503">Monooxygenase</keyword>
<dbReference type="SMART" id="SM00495">
    <property type="entry name" value="ChtBD3"/>
    <property type="match status" value="1"/>
</dbReference>
<evidence type="ECO:0000256" key="3">
    <source>
        <dbReference type="ARBA" id="ARBA00022729"/>
    </source>
</evidence>
<name>A0ABT5K553_9BURK</name>
<dbReference type="InterPro" id="IPR051024">
    <property type="entry name" value="GlcNAc_Chitin_IntDeg"/>
</dbReference>
<evidence type="ECO:0000256" key="4">
    <source>
        <dbReference type="ARBA" id="ARBA00022801"/>
    </source>
</evidence>
<dbReference type="GO" id="GO:0004497">
    <property type="term" value="F:monooxygenase activity"/>
    <property type="evidence" value="ECO:0007669"/>
    <property type="project" value="UniProtKB-KW"/>
</dbReference>
<dbReference type="InterPro" id="IPR003610">
    <property type="entry name" value="CBM5/12"/>
</dbReference>
<reference evidence="7 8" key="1">
    <citation type="submission" date="2022-10" db="EMBL/GenBank/DDBJ databases">
        <title>Janthinobacterium sp. hw3 Genome sequencing.</title>
        <authorList>
            <person name="Park S."/>
        </authorList>
    </citation>
    <scope>NUCLEOTIDE SEQUENCE [LARGE SCALE GENOMIC DNA]</scope>
    <source>
        <strain evidence="8">hw3</strain>
    </source>
</reference>
<dbReference type="Gene3D" id="3.30.70.2150">
    <property type="match status" value="1"/>
</dbReference>
<dbReference type="SUPFAM" id="SSF81296">
    <property type="entry name" value="E set domains"/>
    <property type="match status" value="1"/>
</dbReference>
<comment type="caution">
    <text evidence="7">The sequence shown here is derived from an EMBL/GenBank/DDBJ whole genome shotgun (WGS) entry which is preliminary data.</text>
</comment>
<evidence type="ECO:0000256" key="5">
    <source>
        <dbReference type="SAM" id="SignalP"/>
    </source>
</evidence>
<protein>
    <submittedName>
        <fullName evidence="7">Lytic polysaccharide monooxygenase</fullName>
    </submittedName>
</protein>
<keyword evidence="4" id="KW-0378">Hydrolase</keyword>
<keyword evidence="3 5" id="KW-0732">Signal</keyword>
<sequence length="376" mass="40493">MRKICLLSAAALTLLPQFAVAHGTMLVPISRVYNCFKENPENPSSAACKAVVQISGTQPLYDWNEINQNSNGDHRAFVPDGQLCSGGRKKYAGLDQARNDWVASPMVVPASGAFTFVYAATAPHATRYFKFYITKDGWNPNLGLKWGDLEEFATVSNPGPAVDKRYTMTVKMPTGKKGRQVIYSVWQRSDSPETFYSCSDVSFSGDSVPPPTVSWEEKGALIANGNLAAGSTVTFRVFDPQGSDAARLALKLDAASGRAAQWPLALAQKVNAESAIFKIGVLQSQGGVVSVVPVASASANRVYLSKAYPNYHYQVDKDTPTTPPQPGAGQWVEGAAYAAGQIVSFGGKRYKCLQPHTAHVGANWRPDVSPALWQPA</sequence>
<evidence type="ECO:0000313" key="8">
    <source>
        <dbReference type="Proteomes" id="UP001221208"/>
    </source>
</evidence>
<dbReference type="SUPFAM" id="SSF51055">
    <property type="entry name" value="Carbohydrate binding domain"/>
    <property type="match status" value="1"/>
</dbReference>
<dbReference type="InterPro" id="IPR036573">
    <property type="entry name" value="CBM_sf_5/12"/>
</dbReference>
<organism evidence="7 8">
    <name type="scientific">Janthinobacterium fluminis</name>
    <dbReference type="NCBI Taxonomy" id="2987524"/>
    <lineage>
        <taxon>Bacteria</taxon>
        <taxon>Pseudomonadati</taxon>
        <taxon>Pseudomonadota</taxon>
        <taxon>Betaproteobacteria</taxon>
        <taxon>Burkholderiales</taxon>
        <taxon>Oxalobacteraceae</taxon>
        <taxon>Janthinobacterium</taxon>
    </lineage>
</organism>
<dbReference type="Proteomes" id="UP001221208">
    <property type="component" value="Unassembled WGS sequence"/>
</dbReference>
<evidence type="ECO:0000313" key="7">
    <source>
        <dbReference type="EMBL" id="MDC8759221.1"/>
    </source>
</evidence>
<keyword evidence="1" id="KW-0964">Secreted</keyword>
<dbReference type="EMBL" id="JAQQXR010000006">
    <property type="protein sequence ID" value="MDC8759221.1"/>
    <property type="molecule type" value="Genomic_DNA"/>
</dbReference>
<evidence type="ECO:0000259" key="6">
    <source>
        <dbReference type="SMART" id="SM00495"/>
    </source>
</evidence>
<dbReference type="Pfam" id="PF02839">
    <property type="entry name" value="CBM_5_12"/>
    <property type="match status" value="1"/>
</dbReference>
<dbReference type="PANTHER" id="PTHR34823:SF1">
    <property type="entry name" value="CHITIN-BINDING TYPE-4 DOMAIN-CONTAINING PROTEIN"/>
    <property type="match status" value="1"/>
</dbReference>